<evidence type="ECO:0000256" key="5">
    <source>
        <dbReference type="SAM" id="Phobius"/>
    </source>
</evidence>
<evidence type="ECO:0000313" key="7">
    <source>
        <dbReference type="EMBL" id="CAE0127818.1"/>
    </source>
</evidence>
<evidence type="ECO:0000259" key="6">
    <source>
        <dbReference type="Pfam" id="PF03798"/>
    </source>
</evidence>
<feature type="transmembrane region" description="Helical" evidence="5">
    <location>
        <begin position="42"/>
        <end position="64"/>
    </location>
</feature>
<evidence type="ECO:0000256" key="3">
    <source>
        <dbReference type="ARBA" id="ARBA00022989"/>
    </source>
</evidence>
<organism evidence="7">
    <name type="scientific">Haptolina ericina</name>
    <dbReference type="NCBI Taxonomy" id="156174"/>
    <lineage>
        <taxon>Eukaryota</taxon>
        <taxon>Haptista</taxon>
        <taxon>Haptophyta</taxon>
        <taxon>Prymnesiophyceae</taxon>
        <taxon>Prymnesiales</taxon>
        <taxon>Prymnesiaceae</taxon>
        <taxon>Haptolina</taxon>
    </lineage>
</organism>
<comment type="subcellular location">
    <subcellularLocation>
        <location evidence="1">Membrane</location>
        <topology evidence="1">Multi-pass membrane protein</topology>
    </subcellularLocation>
</comment>
<keyword evidence="2 5" id="KW-0812">Transmembrane</keyword>
<evidence type="ECO:0000256" key="4">
    <source>
        <dbReference type="ARBA" id="ARBA00023136"/>
    </source>
</evidence>
<evidence type="ECO:0000256" key="1">
    <source>
        <dbReference type="ARBA" id="ARBA00004141"/>
    </source>
</evidence>
<feature type="transmembrane region" description="Helical" evidence="5">
    <location>
        <begin position="6"/>
        <end position="30"/>
    </location>
</feature>
<sequence length="188" mass="20816">MLVPDGTIRFLGALLFGELVLWDLPSALFVPRLRRPDMLLHHAALAIGPAYVAMAQLPVFYYSWFIGLSEASTVPFCLNELGAYAHDALLESDPKDSRLGGIARWRDTSQVAAAVAFVAIRVVGWAWACFLLLRDTLRVLPLVPLSGPRGLLKLQLGFALGFYSLQLYWFSKLVRYTLSQGFGGSRTD</sequence>
<dbReference type="Pfam" id="PF03798">
    <property type="entry name" value="TRAM_LAG1_CLN8"/>
    <property type="match status" value="1"/>
</dbReference>
<reference evidence="7" key="1">
    <citation type="submission" date="2021-01" db="EMBL/GenBank/DDBJ databases">
        <authorList>
            <person name="Corre E."/>
            <person name="Pelletier E."/>
            <person name="Niang G."/>
            <person name="Scheremetjew M."/>
            <person name="Finn R."/>
            <person name="Kale V."/>
            <person name="Holt S."/>
            <person name="Cochrane G."/>
            <person name="Meng A."/>
            <person name="Brown T."/>
            <person name="Cohen L."/>
        </authorList>
    </citation>
    <scope>NUCLEOTIDE SEQUENCE</scope>
    <source>
        <strain evidence="7">CCMP281</strain>
    </source>
</reference>
<keyword evidence="4 5" id="KW-0472">Membrane</keyword>
<feature type="domain" description="TLC" evidence="6">
    <location>
        <begin position="21"/>
        <end position="175"/>
    </location>
</feature>
<feature type="transmembrane region" description="Helical" evidence="5">
    <location>
        <begin position="154"/>
        <end position="171"/>
    </location>
</feature>
<proteinExistence type="predicted"/>
<feature type="transmembrane region" description="Helical" evidence="5">
    <location>
        <begin position="111"/>
        <end position="133"/>
    </location>
</feature>
<name>A0A7S3F5I3_9EUKA</name>
<dbReference type="AlphaFoldDB" id="A0A7S3F5I3"/>
<protein>
    <recommendedName>
        <fullName evidence="6">TLC domain-containing protein</fullName>
    </recommendedName>
</protein>
<dbReference type="GO" id="GO:0016020">
    <property type="term" value="C:membrane"/>
    <property type="evidence" value="ECO:0007669"/>
    <property type="project" value="UniProtKB-SubCell"/>
</dbReference>
<accession>A0A7S3F5I3</accession>
<evidence type="ECO:0000256" key="2">
    <source>
        <dbReference type="ARBA" id="ARBA00022692"/>
    </source>
</evidence>
<keyword evidence="3 5" id="KW-1133">Transmembrane helix</keyword>
<dbReference type="EMBL" id="HBHX01048373">
    <property type="protein sequence ID" value="CAE0127818.1"/>
    <property type="molecule type" value="Transcribed_RNA"/>
</dbReference>
<gene>
    <name evidence="7" type="ORF">HERI1096_LOCUS26813</name>
</gene>
<dbReference type="InterPro" id="IPR006634">
    <property type="entry name" value="TLC-dom"/>
</dbReference>